<name>A0ABN9SHK6_9DINO</name>
<dbReference type="EMBL" id="CAUYUJ010011128">
    <property type="protein sequence ID" value="CAK0831163.1"/>
    <property type="molecule type" value="Genomic_DNA"/>
</dbReference>
<comment type="caution">
    <text evidence="1">The sequence shown here is derived from an EMBL/GenBank/DDBJ whole genome shotgun (WGS) entry which is preliminary data.</text>
</comment>
<evidence type="ECO:0000313" key="2">
    <source>
        <dbReference type="Proteomes" id="UP001189429"/>
    </source>
</evidence>
<dbReference type="Proteomes" id="UP001189429">
    <property type="component" value="Unassembled WGS sequence"/>
</dbReference>
<reference evidence="1" key="1">
    <citation type="submission" date="2023-10" db="EMBL/GenBank/DDBJ databases">
        <authorList>
            <person name="Chen Y."/>
            <person name="Shah S."/>
            <person name="Dougan E. K."/>
            <person name="Thang M."/>
            <person name="Chan C."/>
        </authorList>
    </citation>
    <scope>NUCLEOTIDE SEQUENCE [LARGE SCALE GENOMIC DNA]</scope>
</reference>
<sequence>GEAASTALAAVSARENVDGVVPGGVYDENGCVPTAGFSWCNHTQRCFRPWEEACVPVSNSSVSNGSGAANHSLLGGVYDENGCVPTAGYSWCKYTQRCFRPWEEACAPVSNSSVSNSSGAANHSLLGGVYDENGCVPTAGYSWCNHTQRCFRPWEEACVPVNNSSASNGSEAANHSLLGGVYDENGCVPTAGYSWCNHTQRCFRPWEEACVPVNNSSASNGSGAANHSLLGGVYDENGCVPTAGYSWCNHTQRCFRPWEEACVPVNNSSASNGSGAANHSLLGGVYDENGCVPTAGYSWCNHTQRCFRPWEEACAPVNNSSASNGSGAANHSLLGGVYDENGCVPTAGYSWCNYTQRCHRPWEEACLPRSNTSAWNSSSTTTTTIHAVADHLLS</sequence>
<organism evidence="1 2">
    <name type="scientific">Prorocentrum cordatum</name>
    <dbReference type="NCBI Taxonomy" id="2364126"/>
    <lineage>
        <taxon>Eukaryota</taxon>
        <taxon>Sar</taxon>
        <taxon>Alveolata</taxon>
        <taxon>Dinophyceae</taxon>
        <taxon>Prorocentrales</taxon>
        <taxon>Prorocentraceae</taxon>
        <taxon>Prorocentrum</taxon>
    </lineage>
</organism>
<keyword evidence="2" id="KW-1185">Reference proteome</keyword>
<evidence type="ECO:0008006" key="3">
    <source>
        <dbReference type="Google" id="ProtNLM"/>
    </source>
</evidence>
<proteinExistence type="predicted"/>
<protein>
    <recommendedName>
        <fullName evidence="3">Cellulase</fullName>
    </recommendedName>
</protein>
<accession>A0ABN9SHK6</accession>
<feature type="non-terminal residue" evidence="1">
    <location>
        <position position="1"/>
    </location>
</feature>
<evidence type="ECO:0000313" key="1">
    <source>
        <dbReference type="EMBL" id="CAK0831163.1"/>
    </source>
</evidence>
<gene>
    <name evidence="1" type="ORF">PCOR1329_LOCUS29572</name>
</gene>